<evidence type="ECO:0000259" key="7">
    <source>
        <dbReference type="Pfam" id="PF00496"/>
    </source>
</evidence>
<dbReference type="Proteomes" id="UP000199042">
    <property type="component" value="Unassembled WGS sequence"/>
</dbReference>
<dbReference type="InterPro" id="IPR000914">
    <property type="entry name" value="SBP_5_dom"/>
</dbReference>
<dbReference type="Pfam" id="PF00496">
    <property type="entry name" value="SBP_bac_5"/>
    <property type="match status" value="1"/>
</dbReference>
<dbReference type="AlphaFoldDB" id="A0AB38A1F3"/>
<name>A0AB38A1F3_9LACT</name>
<sequence length="554" mass="60486">MRREKWLFSTTLAISLVLAGCSTGGAESADSEAASNANAKAEVEQVITVTNSGELGTLDNALAPDISSMVVIGNAIEGLYRIGADGALELGVASEEPSVSEDGLEYTFKIKEDANWSNGDPVTAEDFIYTYQKIVDANTGSPNVNKFYVLKNAQAINGGTLDKTELGVEAIDEKTVKFTLAYPTTYFKELLGMVAYLPQNHIVATELGSAYGTNSENTVYNGPFIVEGWEGTDLNWSFVPNEEYWDVENVQLDQINWEVTKDVATNVNLFESGDVQFTQIGNPHIEQYEGSDALVTEPKALVGYLWFNQDRTSTGNVHLRKALSQSFDKEAYVETVLNDGSVPLNGHVPSNYAYNPETKEDFRAENGDLSVSDIEAAQAEWELAKAELGIETLEIELLTSDADTSKTTSEFLQAEWQKNLPGLTVTIRNVPLKSRLEATANSEYDIAYGTSTPSYADPIAFLDMYESTNAMNSSNYANEEYDALLADTRGAYANDPEKRWGALLAAEKLLLTEDAAAAPIYQGANANLVDPSLKDVQIQPVGIPMYFRTAYVAE</sequence>
<dbReference type="Gene3D" id="3.40.190.10">
    <property type="entry name" value="Periplasmic binding protein-like II"/>
    <property type="match status" value="1"/>
</dbReference>
<evidence type="ECO:0000256" key="3">
    <source>
        <dbReference type="ARBA" id="ARBA00022448"/>
    </source>
</evidence>
<dbReference type="InterPro" id="IPR039424">
    <property type="entry name" value="SBP_5"/>
</dbReference>
<accession>A0AB38A1F3</accession>
<keyword evidence="3" id="KW-0813">Transport</keyword>
<dbReference type="InterPro" id="IPR030678">
    <property type="entry name" value="Peptide/Ni-bd"/>
</dbReference>
<keyword evidence="4 6" id="KW-0732">Signal</keyword>
<keyword evidence="5" id="KW-0571">Peptide transport</keyword>
<protein>
    <submittedName>
        <fullName evidence="8">Oligopeptide transport system substrate-binding protein</fullName>
    </submittedName>
</protein>
<dbReference type="GO" id="GO:1904680">
    <property type="term" value="F:peptide transmembrane transporter activity"/>
    <property type="evidence" value="ECO:0007669"/>
    <property type="project" value="TreeGrafter"/>
</dbReference>
<feature type="chain" id="PRO_5044317147" evidence="6">
    <location>
        <begin position="29"/>
        <end position="554"/>
    </location>
</feature>
<organism evidence="8 9">
    <name type="scientific">Trichococcus collinsii</name>
    <dbReference type="NCBI Taxonomy" id="157076"/>
    <lineage>
        <taxon>Bacteria</taxon>
        <taxon>Bacillati</taxon>
        <taxon>Bacillota</taxon>
        <taxon>Bacilli</taxon>
        <taxon>Lactobacillales</taxon>
        <taxon>Carnobacteriaceae</taxon>
        <taxon>Trichococcus</taxon>
    </lineage>
</organism>
<dbReference type="RefSeq" id="WP_086986121.1">
    <property type="nucleotide sequence ID" value="NZ_FJNA01000002.1"/>
</dbReference>
<evidence type="ECO:0000256" key="1">
    <source>
        <dbReference type="ARBA" id="ARBA00004196"/>
    </source>
</evidence>
<evidence type="ECO:0000313" key="8">
    <source>
        <dbReference type="EMBL" id="SEA65011.1"/>
    </source>
</evidence>
<evidence type="ECO:0000313" key="9">
    <source>
        <dbReference type="Proteomes" id="UP000199042"/>
    </source>
</evidence>
<dbReference type="FunFam" id="3.90.76.10:FF:000001">
    <property type="entry name" value="Oligopeptide ABC transporter substrate-binding protein"/>
    <property type="match status" value="1"/>
</dbReference>
<proteinExistence type="inferred from homology"/>
<dbReference type="PIRSF" id="PIRSF002741">
    <property type="entry name" value="MppA"/>
    <property type="match status" value="1"/>
</dbReference>
<keyword evidence="9" id="KW-1185">Reference proteome</keyword>
<comment type="similarity">
    <text evidence="2">Belongs to the bacterial solute-binding protein 5 family.</text>
</comment>
<dbReference type="CDD" id="cd08504">
    <property type="entry name" value="PBP2_OppA"/>
    <property type="match status" value="1"/>
</dbReference>
<dbReference type="PANTHER" id="PTHR30290">
    <property type="entry name" value="PERIPLASMIC BINDING COMPONENT OF ABC TRANSPORTER"/>
    <property type="match status" value="1"/>
</dbReference>
<reference evidence="8 9" key="1">
    <citation type="submission" date="2016-10" db="EMBL/GenBank/DDBJ databases">
        <authorList>
            <person name="Varghese N."/>
            <person name="Submissions S."/>
        </authorList>
    </citation>
    <scope>NUCLEOTIDE SEQUENCE [LARGE SCALE GENOMIC DNA]</scope>
    <source>
        <strain evidence="8 9">DSM 14526</strain>
    </source>
</reference>
<evidence type="ECO:0000256" key="2">
    <source>
        <dbReference type="ARBA" id="ARBA00005695"/>
    </source>
</evidence>
<evidence type="ECO:0000256" key="5">
    <source>
        <dbReference type="ARBA" id="ARBA00022856"/>
    </source>
</evidence>
<feature type="signal peptide" evidence="6">
    <location>
        <begin position="1"/>
        <end position="28"/>
    </location>
</feature>
<comment type="caution">
    <text evidence="8">The sequence shown here is derived from an EMBL/GenBank/DDBJ whole genome shotgun (WGS) entry which is preliminary data.</text>
</comment>
<dbReference type="FunFam" id="3.10.105.10:FF:000001">
    <property type="entry name" value="Oligopeptide ABC transporter, oligopeptide-binding protein"/>
    <property type="match status" value="1"/>
</dbReference>
<dbReference type="PROSITE" id="PS51257">
    <property type="entry name" value="PROKAR_LIPOPROTEIN"/>
    <property type="match status" value="1"/>
</dbReference>
<dbReference type="GO" id="GO:0043190">
    <property type="term" value="C:ATP-binding cassette (ABC) transporter complex"/>
    <property type="evidence" value="ECO:0007669"/>
    <property type="project" value="InterPro"/>
</dbReference>
<dbReference type="EMBL" id="FNQH01000004">
    <property type="protein sequence ID" value="SEA65011.1"/>
    <property type="molecule type" value="Genomic_DNA"/>
</dbReference>
<evidence type="ECO:0000256" key="6">
    <source>
        <dbReference type="SAM" id="SignalP"/>
    </source>
</evidence>
<dbReference type="GO" id="GO:0030288">
    <property type="term" value="C:outer membrane-bounded periplasmic space"/>
    <property type="evidence" value="ECO:0007669"/>
    <property type="project" value="UniProtKB-ARBA"/>
</dbReference>
<evidence type="ECO:0000256" key="4">
    <source>
        <dbReference type="ARBA" id="ARBA00022729"/>
    </source>
</evidence>
<gene>
    <name evidence="8" type="ORF">SAMN04488525_10473</name>
</gene>
<feature type="domain" description="Solute-binding protein family 5" evidence="7">
    <location>
        <begin position="91"/>
        <end position="472"/>
    </location>
</feature>
<dbReference type="Gene3D" id="3.90.76.10">
    <property type="entry name" value="Dipeptide-binding Protein, Domain 1"/>
    <property type="match status" value="1"/>
</dbReference>
<dbReference type="GO" id="GO:0015833">
    <property type="term" value="P:peptide transport"/>
    <property type="evidence" value="ECO:0007669"/>
    <property type="project" value="UniProtKB-KW"/>
</dbReference>
<comment type="subcellular location">
    <subcellularLocation>
        <location evidence="1">Cell envelope</location>
    </subcellularLocation>
</comment>
<dbReference type="Gene3D" id="3.10.105.10">
    <property type="entry name" value="Dipeptide-binding Protein, Domain 3"/>
    <property type="match status" value="1"/>
</dbReference>
<dbReference type="SUPFAM" id="SSF53850">
    <property type="entry name" value="Periplasmic binding protein-like II"/>
    <property type="match status" value="1"/>
</dbReference>
<dbReference type="PANTHER" id="PTHR30290:SF10">
    <property type="entry name" value="PERIPLASMIC OLIGOPEPTIDE-BINDING PROTEIN-RELATED"/>
    <property type="match status" value="1"/>
</dbReference>
<keyword evidence="5" id="KW-0653">Protein transport</keyword>